<keyword evidence="2" id="KW-0378">Hydrolase</keyword>
<keyword evidence="5" id="KW-1185">Reference proteome</keyword>
<dbReference type="GO" id="GO:0016788">
    <property type="term" value="F:hydrolase activity, acting on ester bonds"/>
    <property type="evidence" value="ECO:0007669"/>
    <property type="project" value="InterPro"/>
</dbReference>
<dbReference type="InterPro" id="IPR036514">
    <property type="entry name" value="SGNH_hydro_sf"/>
</dbReference>
<dbReference type="EMBL" id="BTGU01000021">
    <property type="protein sequence ID" value="GMN45897.1"/>
    <property type="molecule type" value="Genomic_DNA"/>
</dbReference>
<evidence type="ECO:0000256" key="3">
    <source>
        <dbReference type="ARBA" id="ARBA00022963"/>
    </source>
</evidence>
<dbReference type="Pfam" id="PF00657">
    <property type="entry name" value="Lipase_GDSL"/>
    <property type="match status" value="1"/>
</dbReference>
<dbReference type="InterPro" id="IPR045136">
    <property type="entry name" value="Iah1-like"/>
</dbReference>
<dbReference type="Gene3D" id="3.40.50.1110">
    <property type="entry name" value="SGNH hydrolase"/>
    <property type="match status" value="2"/>
</dbReference>
<dbReference type="FunFam" id="3.40.50.1110:FF:000002">
    <property type="entry name" value="isoamyl acetate-hydrolyzing esterase 1 homolog"/>
    <property type="match status" value="1"/>
</dbReference>
<dbReference type="CDD" id="cd01838">
    <property type="entry name" value="Isoamyl_acetate_hydrolase_like"/>
    <property type="match status" value="1"/>
</dbReference>
<evidence type="ECO:0008006" key="6">
    <source>
        <dbReference type="Google" id="ProtNLM"/>
    </source>
</evidence>
<keyword evidence="3" id="KW-0443">Lipid metabolism</keyword>
<evidence type="ECO:0000256" key="1">
    <source>
        <dbReference type="ARBA" id="ARBA00008668"/>
    </source>
</evidence>
<accession>A0AA88D8M4</accession>
<dbReference type="GO" id="GO:0016042">
    <property type="term" value="P:lipid catabolic process"/>
    <property type="evidence" value="ECO:0007669"/>
    <property type="project" value="UniProtKB-KW"/>
</dbReference>
<protein>
    <recommendedName>
        <fullName evidence="6">SGNH hydrolase-type esterase domain-containing protein</fullName>
    </recommendedName>
</protein>
<evidence type="ECO:0000313" key="5">
    <source>
        <dbReference type="Proteomes" id="UP001187192"/>
    </source>
</evidence>
<reference evidence="4" key="1">
    <citation type="submission" date="2023-07" db="EMBL/GenBank/DDBJ databases">
        <title>draft genome sequence of fig (Ficus carica).</title>
        <authorList>
            <person name="Takahashi T."/>
            <person name="Nishimura K."/>
        </authorList>
    </citation>
    <scope>NUCLEOTIDE SEQUENCE</scope>
</reference>
<proteinExistence type="inferred from homology"/>
<sequence>MRPQIVLFGDSITEQSFRPGGWGAALADTYSRKADVLVRGYGGYNTRWALFLLHHLFPLDCTKSPAVVTIFFGANDAAILGRTSERQHVPTDEYKENLRNIVLHLKECSPSVLVVLITPPPIDEEGRNEYARSLYGEDARKLPERTNEVTALYAKECVELAKEMGIRSIDLWSKMQETEGWQKKFLRLVFFLPKKNGIRKCWKYYDVLFPFEIVDGLEFQTGTPADKGIVKLILFANDGLHLTPEGNAVVHQEVVRVLSGAWFSATEMPYDFPHHSQIDGKSPEKAFQERCL</sequence>
<organism evidence="4 5">
    <name type="scientific">Ficus carica</name>
    <name type="common">Common fig</name>
    <dbReference type="NCBI Taxonomy" id="3494"/>
    <lineage>
        <taxon>Eukaryota</taxon>
        <taxon>Viridiplantae</taxon>
        <taxon>Streptophyta</taxon>
        <taxon>Embryophyta</taxon>
        <taxon>Tracheophyta</taxon>
        <taxon>Spermatophyta</taxon>
        <taxon>Magnoliopsida</taxon>
        <taxon>eudicotyledons</taxon>
        <taxon>Gunneridae</taxon>
        <taxon>Pentapetalae</taxon>
        <taxon>rosids</taxon>
        <taxon>fabids</taxon>
        <taxon>Rosales</taxon>
        <taxon>Moraceae</taxon>
        <taxon>Ficeae</taxon>
        <taxon>Ficus</taxon>
    </lineage>
</organism>
<dbReference type="Proteomes" id="UP001187192">
    <property type="component" value="Unassembled WGS sequence"/>
</dbReference>
<dbReference type="PANTHER" id="PTHR14209">
    <property type="entry name" value="ISOAMYL ACETATE-HYDROLYZING ESTERASE 1"/>
    <property type="match status" value="1"/>
</dbReference>
<gene>
    <name evidence="4" type="ORF">TIFTF001_015085</name>
</gene>
<evidence type="ECO:0000256" key="2">
    <source>
        <dbReference type="ARBA" id="ARBA00022801"/>
    </source>
</evidence>
<dbReference type="PANTHER" id="PTHR14209:SF36">
    <property type="entry name" value="GDSL-LIKE LIPASE_ACYLHYDROLASE FAMILY PROTEIN, EXPRESSED"/>
    <property type="match status" value="1"/>
</dbReference>
<evidence type="ECO:0000313" key="4">
    <source>
        <dbReference type="EMBL" id="GMN45897.1"/>
    </source>
</evidence>
<dbReference type="AlphaFoldDB" id="A0AA88D8M4"/>
<keyword evidence="3" id="KW-0442">Lipid degradation</keyword>
<dbReference type="SUPFAM" id="SSF52266">
    <property type="entry name" value="SGNH hydrolase"/>
    <property type="match status" value="1"/>
</dbReference>
<comment type="similarity">
    <text evidence="1">Belongs to the 'GDSL' lipolytic enzyme family.</text>
</comment>
<comment type="caution">
    <text evidence="4">The sequence shown here is derived from an EMBL/GenBank/DDBJ whole genome shotgun (WGS) entry which is preliminary data.</text>
</comment>
<name>A0AA88D8M4_FICCA</name>
<dbReference type="InterPro" id="IPR001087">
    <property type="entry name" value="GDSL"/>
</dbReference>